<keyword evidence="3" id="KW-1185">Reference proteome</keyword>
<comment type="caution">
    <text evidence="2">The sequence shown here is derived from an EMBL/GenBank/DDBJ whole genome shotgun (WGS) entry which is preliminary data.</text>
</comment>
<feature type="chain" id="PRO_5031228446" evidence="1">
    <location>
        <begin position="28"/>
        <end position="138"/>
    </location>
</feature>
<gene>
    <name evidence="2" type="ORF">GGR23_000666</name>
</gene>
<dbReference type="EMBL" id="JACIEZ010000001">
    <property type="protein sequence ID" value="MBB4063505.1"/>
    <property type="molecule type" value="Genomic_DNA"/>
</dbReference>
<evidence type="ECO:0000313" key="3">
    <source>
        <dbReference type="Proteomes" id="UP000528286"/>
    </source>
</evidence>
<name>A0A7W6NJL2_9HYPH</name>
<protein>
    <submittedName>
        <fullName evidence="2">Uncharacterized protein</fullName>
    </submittedName>
</protein>
<proteinExistence type="predicted"/>
<evidence type="ECO:0000313" key="2">
    <source>
        <dbReference type="EMBL" id="MBB4063505.1"/>
    </source>
</evidence>
<evidence type="ECO:0000256" key="1">
    <source>
        <dbReference type="SAM" id="SignalP"/>
    </source>
</evidence>
<sequence>MRLPSCLSRLFLVAAAAGATFPPPAQAAEACPIVSSRNWHAWIDRFPGKGVNRIVVTGRIALPTAGYGWRLVKAGGLRGRPPLQEFRLELVPPSGMAAEVITEVDVRGEAKTPFSNLRVMVSCGGKRIAFFDQVVVTD</sequence>
<feature type="signal peptide" evidence="1">
    <location>
        <begin position="1"/>
        <end position="27"/>
    </location>
</feature>
<dbReference type="RefSeq" id="WP_183364690.1">
    <property type="nucleotide sequence ID" value="NZ_JACIEZ010000001.1"/>
</dbReference>
<keyword evidence="1" id="KW-0732">Signal</keyword>
<reference evidence="2 3" key="1">
    <citation type="submission" date="2020-08" db="EMBL/GenBank/DDBJ databases">
        <title>Genomic Encyclopedia of Type Strains, Phase IV (KMG-IV): sequencing the most valuable type-strain genomes for metagenomic binning, comparative biology and taxonomic classification.</title>
        <authorList>
            <person name="Goeker M."/>
        </authorList>
    </citation>
    <scope>NUCLEOTIDE SEQUENCE [LARGE SCALE GENOMIC DNA]</scope>
    <source>
        <strain evidence="2 3">DSM 29853</strain>
    </source>
</reference>
<accession>A0A7W6NJL2</accession>
<organism evidence="2 3">
    <name type="scientific">Gellertiella hungarica</name>
    <dbReference type="NCBI Taxonomy" id="1572859"/>
    <lineage>
        <taxon>Bacteria</taxon>
        <taxon>Pseudomonadati</taxon>
        <taxon>Pseudomonadota</taxon>
        <taxon>Alphaproteobacteria</taxon>
        <taxon>Hyphomicrobiales</taxon>
        <taxon>Rhizobiaceae</taxon>
        <taxon>Gellertiella</taxon>
    </lineage>
</organism>
<dbReference type="AlphaFoldDB" id="A0A7W6NJL2"/>
<dbReference type="Proteomes" id="UP000528286">
    <property type="component" value="Unassembled WGS sequence"/>
</dbReference>